<evidence type="ECO:0000313" key="3">
    <source>
        <dbReference type="Proteomes" id="UP000199341"/>
    </source>
</evidence>
<dbReference type="AlphaFoldDB" id="A0A1G9V1T1"/>
<dbReference type="InterPro" id="IPR017853">
    <property type="entry name" value="GH"/>
</dbReference>
<accession>A0A1G9V1T1</accession>
<evidence type="ECO:0000256" key="1">
    <source>
        <dbReference type="SAM" id="MobiDB-lite"/>
    </source>
</evidence>
<feature type="region of interest" description="Disordered" evidence="1">
    <location>
        <begin position="1"/>
        <end position="23"/>
    </location>
</feature>
<proteinExistence type="predicted"/>
<dbReference type="Gene3D" id="3.20.20.80">
    <property type="entry name" value="Glycosidases"/>
    <property type="match status" value="1"/>
</dbReference>
<dbReference type="Proteomes" id="UP000199341">
    <property type="component" value="Unassembled WGS sequence"/>
</dbReference>
<protein>
    <submittedName>
        <fullName evidence="2">Glycosyl hydrolases family 39</fullName>
    </submittedName>
</protein>
<dbReference type="PROSITE" id="PS51318">
    <property type="entry name" value="TAT"/>
    <property type="match status" value="1"/>
</dbReference>
<dbReference type="SUPFAM" id="SSF51445">
    <property type="entry name" value="(Trans)glycosidases"/>
    <property type="match status" value="1"/>
</dbReference>
<dbReference type="Gene3D" id="2.60.120.260">
    <property type="entry name" value="Galactose-binding domain-like"/>
    <property type="match status" value="1"/>
</dbReference>
<name>A0A1G9V1T1_9ACTN</name>
<keyword evidence="3" id="KW-1185">Reference proteome</keyword>
<keyword evidence="2" id="KW-0378">Hydrolase</keyword>
<dbReference type="RefSeq" id="WP_107408821.1">
    <property type="nucleotide sequence ID" value="NZ_FNIE01000001.1"/>
</dbReference>
<evidence type="ECO:0000313" key="2">
    <source>
        <dbReference type="EMBL" id="SDM66182.1"/>
    </source>
</evidence>
<dbReference type="EMBL" id="FNIE01000001">
    <property type="protein sequence ID" value="SDM66182.1"/>
    <property type="molecule type" value="Genomic_DNA"/>
</dbReference>
<organism evidence="2 3">
    <name type="scientific">Actinacidiphila guanduensis</name>
    <dbReference type="NCBI Taxonomy" id="310781"/>
    <lineage>
        <taxon>Bacteria</taxon>
        <taxon>Bacillati</taxon>
        <taxon>Actinomycetota</taxon>
        <taxon>Actinomycetes</taxon>
        <taxon>Kitasatosporales</taxon>
        <taxon>Streptomycetaceae</taxon>
        <taxon>Actinacidiphila</taxon>
    </lineage>
</organism>
<dbReference type="GO" id="GO:0016787">
    <property type="term" value="F:hydrolase activity"/>
    <property type="evidence" value="ECO:0007669"/>
    <property type="project" value="UniProtKB-KW"/>
</dbReference>
<gene>
    <name evidence="2" type="ORF">SAMN05216259_10195</name>
</gene>
<sequence length="618" mass="63734">MSRTSAHRPPTDPVGRARSPRTRHRFGRTRLLGALALLTTAVLGAACLTPGTAQAAGGTVTVDLSAQGAAPNGAGAGFLYGLSQDGSAPADSLLQPLAPTLFRGGGARIDGGGWLGDGYRAGSGYRARLDSALGQARRVTAAPYHAAYHLLVSDVWGADTTQPATTVYPCDNGDCSNWTSFIDQLVTDVKASGVPVSYDIWNEPDGTGFWQRGVNSDQYYRMWDTAVREIRRLQPSATIVGPSYSGYNHGWLDDFLGRTKSDGTLPDTVNWHFGTDPAADAADARALLTAHGITQLPLTINEYLFSQQQNAGYTAWFLDRLSASGVSAAAHAIWSDCCGAGTLDSVLAGGQPTGQWWVYRAYAQLGGKLLAASGGDGVAVASAADAGAQRVLALVGNNSGQGGSTALDFTGLGATPYLLHDGAVHVTVQRIPDQSPLTAPATVFDSDVSPSGGTVHVPLTLVSGTDAYTVALTPGNGTTGPVTGTVTIDGNDTAAGDTDHFTYGANWGLTTGVSDMYDGTANWSYVGGAAASLHFTGSKVVLHAVRDVDQGRMSLALDGGTPVTVDDWAPSRNASGVVWTSPQLASGAHTLTITNTGAHNPASSGDNIAVDSADITIP</sequence>
<reference evidence="2 3" key="1">
    <citation type="submission" date="2016-10" db="EMBL/GenBank/DDBJ databases">
        <authorList>
            <person name="de Groot N.N."/>
        </authorList>
    </citation>
    <scope>NUCLEOTIDE SEQUENCE [LARGE SCALE GENOMIC DNA]</scope>
    <source>
        <strain evidence="2 3">CGMCC 4.2022</strain>
    </source>
</reference>
<dbReference type="STRING" id="310781.SAMN05216259_10195"/>
<dbReference type="OrthoDB" id="7594877at2"/>
<dbReference type="InterPro" id="IPR006311">
    <property type="entry name" value="TAT_signal"/>
</dbReference>